<feature type="compositionally biased region" description="Low complexity" evidence="1">
    <location>
        <begin position="753"/>
        <end position="767"/>
    </location>
</feature>
<dbReference type="Proteomes" id="UP001629113">
    <property type="component" value="Unassembled WGS sequence"/>
</dbReference>
<evidence type="ECO:0000313" key="3">
    <source>
        <dbReference type="Proteomes" id="UP001629113"/>
    </source>
</evidence>
<name>A0ABR4PHS1_9HELO</name>
<organism evidence="2 3">
    <name type="scientific">Phlyctema vagabunda</name>
    <dbReference type="NCBI Taxonomy" id="108571"/>
    <lineage>
        <taxon>Eukaryota</taxon>
        <taxon>Fungi</taxon>
        <taxon>Dikarya</taxon>
        <taxon>Ascomycota</taxon>
        <taxon>Pezizomycotina</taxon>
        <taxon>Leotiomycetes</taxon>
        <taxon>Helotiales</taxon>
        <taxon>Dermateaceae</taxon>
        <taxon>Phlyctema</taxon>
    </lineage>
</organism>
<proteinExistence type="predicted"/>
<feature type="compositionally biased region" description="Polar residues" evidence="1">
    <location>
        <begin position="789"/>
        <end position="804"/>
    </location>
</feature>
<comment type="caution">
    <text evidence="2">The sequence shown here is derived from an EMBL/GenBank/DDBJ whole genome shotgun (WGS) entry which is preliminary data.</text>
</comment>
<keyword evidence="3" id="KW-1185">Reference proteome</keyword>
<sequence>MASFKTDAELMTNYVAASPVPAGSHFRTLLDENNKPIVVSLSNDETPKLQVVRHDAQGLQYLFDLKSYFELPKDAIIQAFDVTQDNGKTIYLAFAYTRDGQRSSAIIAKPFAPIVLQNGAKLPKLNGTWTFGLVKRVFMSPIPVTAQSSALYPLIFVTHKNLDQLVSWGDDLTRLVPDENLVSWTKDSSLSTLVNVSSVLDVCTATNIHGQGIFVLYETSSGASKIYGQFMKPDPQSDVGSMMNWASELQCPQDTRCIETFQEDTNDSGLVLGSSNGLYYHSARGTIDKLAKPILISDSPKMRGCKSLVVAQDKKDISIWFTTNDDQLGYLRSSTVDFKSPQLREPVLLLPKGSSTSFSPLLTSPTADAGNVYWQMLVSNDRDGNLTLLEQGSDLGLWRRKPFYSNDTAENMPIKSFSITVKAIDGKNAPIKNASVKISSSSAVTGLLNGTSATLSPSSVWFDTDDQGTLNFVIPTESIASQVLSLEGIKGSDGKELLTKIKTIDPTQRCMEKLGAKLDELDNVDKLRTATTQSGNPLFSMEAMPSNEDLRDGLKSLKQLHSVYSSLPSDGSRIVEPNAKSKPASNFVSDSIATSACVRTSFIAPQSSAILPATGSIVGSIEDWLMDKWHWITENAEKVGKWFVDTSGRVWKFVCEIAGEAFEFVLDCVEKIGEALTWVWDKIKVGIEKLIEFIGFIFDWDDILKTKDTVSALITAGCDLAARKVGAAASAVDGYFDGILAKIDGIEAVKDISASSSSGTGNDTSSTKVNDAQHSTSFNWTGERMKNGGMSTSSDVTRSSPTQKDAQKTWDEIFTPALASIRKAFEKVGDDIKALWSKNGAITANDFLGLSRDVLKSGVITIQKLVVALIEAFQKVIQLVSEYGNKEIHIPIFSKLYEMISGHKLTAFDAMSLLIAIPATIFTKLIIGKAPPQILGLNADVLDGLVFGNKSIPITPQMQLDFNVLTTGLTVSATLIGAIVNFIKFTVALANEGTGGAMEVLSSSSFVEFFSVILDMFGALNAIPSDPDIPGYEYRKWISYFTMIRGGSHVIATFVPSKVVPTEAKDKLLLVLDLATTLINFALYQVVANSEIESKTSWKDYDEGSTIVGVEGSVLNAVSGVGYFVAFMFKEDVEISGVRLIVLEACTVALAAVEGIKWKIDYDRNARCLLTPSST</sequence>
<protein>
    <submittedName>
        <fullName evidence="2">Vegetative incompatibility protein HET-E-1-like protein 20</fullName>
    </submittedName>
</protein>
<feature type="region of interest" description="Disordered" evidence="1">
    <location>
        <begin position="753"/>
        <end position="805"/>
    </location>
</feature>
<evidence type="ECO:0000256" key="1">
    <source>
        <dbReference type="SAM" id="MobiDB-lite"/>
    </source>
</evidence>
<dbReference type="EMBL" id="JBFCZG010000004">
    <property type="protein sequence ID" value="KAL3422840.1"/>
    <property type="molecule type" value="Genomic_DNA"/>
</dbReference>
<accession>A0ABR4PHS1</accession>
<gene>
    <name evidence="2" type="ORF">PVAG01_04587</name>
</gene>
<evidence type="ECO:0000313" key="2">
    <source>
        <dbReference type="EMBL" id="KAL3422840.1"/>
    </source>
</evidence>
<reference evidence="2 3" key="1">
    <citation type="submission" date="2024-06" db="EMBL/GenBank/DDBJ databases">
        <title>Complete genome of Phlyctema vagabunda strain 19-DSS-EL-015.</title>
        <authorList>
            <person name="Fiorenzani C."/>
        </authorList>
    </citation>
    <scope>NUCLEOTIDE SEQUENCE [LARGE SCALE GENOMIC DNA]</scope>
    <source>
        <strain evidence="2 3">19-DSS-EL-015</strain>
    </source>
</reference>
<feature type="compositionally biased region" description="Polar residues" evidence="1">
    <location>
        <begin position="768"/>
        <end position="780"/>
    </location>
</feature>